<dbReference type="InterPro" id="IPR005178">
    <property type="entry name" value="Ostalpha/TMEM184C"/>
</dbReference>
<keyword evidence="8" id="KW-1185">Reference proteome</keyword>
<dbReference type="Proteomes" id="UP000036987">
    <property type="component" value="Unassembled WGS sequence"/>
</dbReference>
<feature type="region of interest" description="Disordered" evidence="5">
    <location>
        <begin position="264"/>
        <end position="377"/>
    </location>
</feature>
<evidence type="ECO:0000256" key="5">
    <source>
        <dbReference type="SAM" id="MobiDB-lite"/>
    </source>
</evidence>
<evidence type="ECO:0000256" key="2">
    <source>
        <dbReference type="ARBA" id="ARBA00022692"/>
    </source>
</evidence>
<evidence type="ECO:0000256" key="3">
    <source>
        <dbReference type="ARBA" id="ARBA00022989"/>
    </source>
</evidence>
<feature type="transmembrane region" description="Helical" evidence="6">
    <location>
        <begin position="126"/>
        <end position="147"/>
    </location>
</feature>
<evidence type="ECO:0000256" key="6">
    <source>
        <dbReference type="SAM" id="Phobius"/>
    </source>
</evidence>
<gene>
    <name evidence="7" type="ORF">ZOSMA_279G00030</name>
</gene>
<evidence type="ECO:0008006" key="9">
    <source>
        <dbReference type="Google" id="ProtNLM"/>
    </source>
</evidence>
<comment type="caution">
    <text evidence="7">The sequence shown here is derived from an EMBL/GenBank/DDBJ whole genome shotgun (WGS) entry which is preliminary data.</text>
</comment>
<accession>A0A0K9PFV8</accession>
<evidence type="ECO:0000256" key="4">
    <source>
        <dbReference type="ARBA" id="ARBA00023136"/>
    </source>
</evidence>
<dbReference type="AlphaFoldDB" id="A0A0K9PFV8"/>
<keyword evidence="4 6" id="KW-0472">Membrane</keyword>
<feature type="transmembrane region" description="Helical" evidence="6">
    <location>
        <begin position="195"/>
        <end position="215"/>
    </location>
</feature>
<evidence type="ECO:0000256" key="1">
    <source>
        <dbReference type="ARBA" id="ARBA00004141"/>
    </source>
</evidence>
<name>A0A0K9PFV8_ZOSMR</name>
<dbReference type="GO" id="GO:0022857">
    <property type="term" value="F:transmembrane transporter activity"/>
    <property type="evidence" value="ECO:0000318"/>
    <property type="project" value="GO_Central"/>
</dbReference>
<sequence>MIPIFATTSFLSLVLIEKSIYFNSIRDMYEAWVIYNFLSLCLAWVGGPGSVVLSLTGRSLKPSYCLSTCCFPPIPLDGRFIRMCKQWTLQFVILKPFLVVVTFILYSKGKYRDGDFSPQQPYLYFTITYTISYSMALYGLALFYVACKHLLQSFNPIPKFILIKSVIFLTYWQGVLVFLIAKSSHIKDAKEAAEFQNFILCIEMMVAAIGHLYAFPYKEYQGANITASSDLPGSLAHAVKVNDFYDDTVHQFAPTYHDYILYNSTNESNDNSDQGEAASTKYRSRTFVPTGQEMDAVRKNKHILSTPSSPSSPSNVNGRPNQNQMVDSSESPTATTMKSSFLKDASTESSRSYDLSLVNTDVNPTKFSAVLDESSKR</sequence>
<dbReference type="PANTHER" id="PTHR23423">
    <property type="entry name" value="ORGANIC SOLUTE TRANSPORTER-RELATED"/>
    <property type="match status" value="1"/>
</dbReference>
<organism evidence="7 8">
    <name type="scientific">Zostera marina</name>
    <name type="common">Eelgrass</name>
    <dbReference type="NCBI Taxonomy" id="29655"/>
    <lineage>
        <taxon>Eukaryota</taxon>
        <taxon>Viridiplantae</taxon>
        <taxon>Streptophyta</taxon>
        <taxon>Embryophyta</taxon>
        <taxon>Tracheophyta</taxon>
        <taxon>Spermatophyta</taxon>
        <taxon>Magnoliopsida</taxon>
        <taxon>Liliopsida</taxon>
        <taxon>Zosteraceae</taxon>
        <taxon>Zostera</taxon>
    </lineage>
</organism>
<feature type="transmembrane region" description="Helical" evidence="6">
    <location>
        <begin position="159"/>
        <end position="180"/>
    </location>
</feature>
<keyword evidence="2 6" id="KW-0812">Transmembrane</keyword>
<comment type="subcellular location">
    <subcellularLocation>
        <location evidence="1">Membrane</location>
        <topology evidence="1">Multi-pass membrane protein</topology>
    </subcellularLocation>
</comment>
<dbReference type="OMA" id="FPCQVYS"/>
<dbReference type="SMART" id="SM01417">
    <property type="entry name" value="Solute_trans_a"/>
    <property type="match status" value="1"/>
</dbReference>
<dbReference type="Pfam" id="PF03619">
    <property type="entry name" value="Solute_trans_a"/>
    <property type="match status" value="1"/>
</dbReference>
<feature type="transmembrane region" description="Helical" evidence="6">
    <location>
        <begin position="87"/>
        <end position="106"/>
    </location>
</feature>
<feature type="compositionally biased region" description="Polar residues" evidence="5">
    <location>
        <begin position="315"/>
        <end position="339"/>
    </location>
</feature>
<keyword evidence="3 6" id="KW-1133">Transmembrane helix</keyword>
<reference evidence="8" key="1">
    <citation type="journal article" date="2016" name="Nature">
        <title>The genome of the seagrass Zostera marina reveals angiosperm adaptation to the sea.</title>
        <authorList>
            <person name="Olsen J.L."/>
            <person name="Rouze P."/>
            <person name="Verhelst B."/>
            <person name="Lin Y.-C."/>
            <person name="Bayer T."/>
            <person name="Collen J."/>
            <person name="Dattolo E."/>
            <person name="De Paoli E."/>
            <person name="Dittami S."/>
            <person name="Maumus F."/>
            <person name="Michel G."/>
            <person name="Kersting A."/>
            <person name="Lauritano C."/>
            <person name="Lohaus R."/>
            <person name="Toepel M."/>
            <person name="Tonon T."/>
            <person name="Vanneste K."/>
            <person name="Amirebrahimi M."/>
            <person name="Brakel J."/>
            <person name="Bostroem C."/>
            <person name="Chovatia M."/>
            <person name="Grimwood J."/>
            <person name="Jenkins J.W."/>
            <person name="Jueterbock A."/>
            <person name="Mraz A."/>
            <person name="Stam W.T."/>
            <person name="Tice H."/>
            <person name="Bornberg-Bauer E."/>
            <person name="Green P.J."/>
            <person name="Pearson G.A."/>
            <person name="Procaccini G."/>
            <person name="Duarte C.M."/>
            <person name="Schmutz J."/>
            <person name="Reusch T.B.H."/>
            <person name="Van de Peer Y."/>
        </authorList>
    </citation>
    <scope>NUCLEOTIDE SEQUENCE [LARGE SCALE GENOMIC DNA]</scope>
    <source>
        <strain evidence="8">cv. Finnish</strain>
    </source>
</reference>
<dbReference type="STRING" id="29655.A0A0K9PFV8"/>
<evidence type="ECO:0000313" key="8">
    <source>
        <dbReference type="Proteomes" id="UP000036987"/>
    </source>
</evidence>
<feature type="compositionally biased region" description="Polar residues" evidence="5">
    <location>
        <begin position="347"/>
        <end position="366"/>
    </location>
</feature>
<dbReference type="EMBL" id="LFYR01000931">
    <property type="protein sequence ID" value="KMZ67102.1"/>
    <property type="molecule type" value="Genomic_DNA"/>
</dbReference>
<dbReference type="GO" id="GO:0016020">
    <property type="term" value="C:membrane"/>
    <property type="evidence" value="ECO:0000318"/>
    <property type="project" value="GO_Central"/>
</dbReference>
<feature type="compositionally biased region" description="Low complexity" evidence="5">
    <location>
        <begin position="305"/>
        <end position="314"/>
    </location>
</feature>
<dbReference type="OrthoDB" id="5348404at2759"/>
<feature type="transmembrane region" description="Helical" evidence="6">
    <location>
        <begin position="32"/>
        <end position="53"/>
    </location>
</feature>
<proteinExistence type="predicted"/>
<evidence type="ECO:0000313" key="7">
    <source>
        <dbReference type="EMBL" id="KMZ67102.1"/>
    </source>
</evidence>
<feature type="compositionally biased region" description="Polar residues" evidence="5">
    <location>
        <begin position="264"/>
        <end position="274"/>
    </location>
</feature>
<protein>
    <recommendedName>
        <fullName evidence="9">Transmembrane protein 184A</fullName>
    </recommendedName>
</protein>